<dbReference type="InterPro" id="IPR020843">
    <property type="entry name" value="ER"/>
</dbReference>
<dbReference type="Gene3D" id="3.40.366.10">
    <property type="entry name" value="Malonyl-Coenzyme A Acyl Carrier Protein, domain 2"/>
    <property type="match status" value="1"/>
</dbReference>
<feature type="domain" description="Carrier" evidence="9">
    <location>
        <begin position="2383"/>
        <end position="2459"/>
    </location>
</feature>
<dbReference type="GO" id="GO:0016491">
    <property type="term" value="F:oxidoreductase activity"/>
    <property type="evidence" value="ECO:0007669"/>
    <property type="project" value="InterPro"/>
</dbReference>
<sequence>MTHSTDQIAIIGIGCRLPGGATGPRTLWRLLEDGVDAVGPVPEGRWDVDRYYSPRAQQPGRISAREGGFLSEVDTFDAAFFGISARVAEQMDPQQRLMLEVAWETLEDAGTVPDRLAGASAGVFLGACSQDYGALQSSPGEVSGLGAHSATGTFMSILSNRLSYTFDLRGPSMTIDTACSSSLVAVHLAVESLRRGECGIALAGGVNLMLTPQFGIALSQAAMLSPDGRSRAFDAAANGYVRGEGAGMVVLKPLEQALRDHDRVYAVIRGSAVNQDGRTQGITVPSGEAQAANFRLALERAGVAPGEVGYVEAHGTGTPVGDPIEAAALGEVLTGGAADRPAALMGSVKTNIGHLEAAAGIAGLIKAALSVHHRRVPPSLHFTAGNPDIDFDRLRLDVPTTARPWPSGYERAIASVNSFGFGGTNANVVLEGPPPAGSAPRVTGQPAVLTFSARSEAALRELVAAHADRLDADHPVLDELGAALALRRGHHRFRLAVAADTAGEAAGKLREHLAGGSPASVVAGTAAPSRTGRVAFLFNGQGPQWYAMGRTLLETSPVFRDKIIECDEVARPYLGWSILEALTADEESSRVGETHCLQPTMFALQVALAELWKSWGVTPDAVAGHSMGEIAAAHLGGALDLGQALRVICTRARIQEKADPSGGMMFVALPRDEAEELCENHPGLLWVSAENSSGATTLSGRRPVLERVEAELRERDVFARLLKVNCACHSQDMDPLRDELLTEIAGVTGSPATIPIYSTVTGERIEGTELDTGYWWRNFRQPVLFAPAIRSMLAEGIDTFVELSPHPVLVNSLREVFGERGADAVAIPTLARNKDDWERFRSAFATLYASGYQPDWAARYPDGAPVLDLPGNPWVRERYWNESAISWQYRAGGQTHPVLKRVDGPRPSWEIDWNDHRLSWVHEHDVLGSVIVPGATYVEAALAAAQEVTGQACALEYVAFERACVLDGEPQLSRLEMDPDTGTFEFHQRPARGQNWVRNARGRFHPAGPTREETVDLDSIRARCTASHKAVDVYGELQRRGYAYGPAFCGIAELHTGSGEALARIKAPRVLRNRLAGHLMHPAVLDACFQSAILHPADGDTALLPFRYLPTGIDAVRVHGPLAGAEWCHTVAHKHDGSGLSVDVRVFDARGRLLAEFAPLTGKVVPDEDAASDRALSGDLYRFRWERQDTGRNLPSAVRSAPLQLCERLGPLQREYAVRYGRDRYKTGYQHQVRRLASGYVADALRRFGQELAPGTVVAPRELPGLLPKYRTAVAGLVRFLAEDGLLREEDGHFHVEADPVEPPDWADVLREHPSCVWELNLLRRTGSRLHDVLTGQTDPLELLFPQGSGADAEPVYQTSPIARFHNRLLKEAVDQLVRDAAPGRTVRVLEVGGGTGGLTASLLPALPPDRCEYVFTDVSPAFVAGARERFRDYGFVDYRTLDLENDLEAQGLRPASFDLVVAADVVHATADLKRTLLGLHEALAPGGILALLEALPGNRWLDLTFGLTDGWWSFRDLSVRTDGPLLPAASWQHLLTSVGFDEVAATGDDGPGSQAVLLARAAGSVEQAPPPAMEGTWLIVDGGDELASHLAARITALGGSPVVVPSSGADGEYRQLLESLRPRAIVQFGTAGRDPVGAAIDDAATTVALLRAVEEADTDRPRCFVLTRGTHAFRNPSVRLGGSAAWGIGTVAGLELPHTEFTVIDLDPGSDDVDSVLAQLCIDDAEGQVALRAGERFVRRLVPLPATEVETPVDGRELPEGQRFAVGIGQAGALDELGFHAAERAAPGAGQVEVRVVAAGLNFLDVMTALGQVPPLDSAGGLRFGAECAGVVTRVGPDVDGVSVGQPVIAVCAEQGTLASHLVVDARCVVAKPDSLGFEEAAGMPIAFLTAWYALHELARVRAGERVLIHSGTGGTGLALVQLAVLAGAEVFATAGSPEKRELLRALGVRHVMDSRSLDFADQVRAATGGEGVDVVVNSIAGDAVARGLASLASYGRFVELGKRDLLADAPIGLRPFLNNLSYFGFDLRQRLADRPDEVREALTGLLDLVRQGRLHPLPYRVFPPAETTSAFRRLAAARHIGKLVVAMDEHEVPVQPVPAPEGPRGTWLVTGGLGGFGLAMAEQLVADGVRSLVLAGRSGASSDTAVAAVDKLRAAGAEVVTAAVDVTSRAELAALLDRVDRELPPLRGILHGAMVLDDGVLTDLDRNRMATVVAPKALGAWHLHELTADRPLDAFVLFSSATSMLGNAGQANYAAANAFLDHLAEARRAAGLPALAVNWGAVADAGYVARHGDVARKVAATGMRAFPVADAYRVLDLLRRGSHAQVGVLPTDWNRFLAQYPVVPPRYAHVADGTGDDGTNGGGRDSDKPLRHRLGTISGQAREGLMKEALSAKVAAVLGIPLDALDDRMPLMDYLDSLLAAEISSWIERESGVKVTIMELMKGPTVVELSGRLLTRLDEKVAR</sequence>
<dbReference type="SMART" id="SM00826">
    <property type="entry name" value="PKS_DH"/>
    <property type="match status" value="1"/>
</dbReference>
<dbReference type="PROSITE" id="PS00606">
    <property type="entry name" value="KS3_1"/>
    <property type="match status" value="1"/>
</dbReference>
<dbReference type="SMART" id="SM00822">
    <property type="entry name" value="PKS_KR"/>
    <property type="match status" value="1"/>
</dbReference>
<dbReference type="FunFam" id="3.40.47.10:FF:000019">
    <property type="entry name" value="Polyketide synthase type I"/>
    <property type="match status" value="1"/>
</dbReference>
<dbReference type="Pfam" id="PF08659">
    <property type="entry name" value="KR"/>
    <property type="match status" value="1"/>
</dbReference>
<dbReference type="InterPro" id="IPR009081">
    <property type="entry name" value="PP-bd_ACP"/>
</dbReference>
<dbReference type="SMART" id="SM00823">
    <property type="entry name" value="PKS_PP"/>
    <property type="match status" value="1"/>
</dbReference>
<dbReference type="Pfam" id="PF02801">
    <property type="entry name" value="Ketoacyl-synt_C"/>
    <property type="match status" value="1"/>
</dbReference>
<evidence type="ECO:0000259" key="11">
    <source>
        <dbReference type="PROSITE" id="PS52019"/>
    </source>
</evidence>
<evidence type="ECO:0000256" key="8">
    <source>
        <dbReference type="SAM" id="MobiDB-lite"/>
    </source>
</evidence>
<dbReference type="Pfam" id="PF00698">
    <property type="entry name" value="Acyl_transf_1"/>
    <property type="match status" value="1"/>
</dbReference>
<evidence type="ECO:0000313" key="12">
    <source>
        <dbReference type="EMBL" id="NYI88701.1"/>
    </source>
</evidence>
<evidence type="ECO:0000256" key="2">
    <source>
        <dbReference type="ARBA" id="ARBA00022553"/>
    </source>
</evidence>
<dbReference type="GO" id="GO:0071770">
    <property type="term" value="P:DIM/DIP cell wall layer assembly"/>
    <property type="evidence" value="ECO:0007669"/>
    <property type="project" value="TreeGrafter"/>
</dbReference>
<dbReference type="InterPro" id="IPR029063">
    <property type="entry name" value="SAM-dependent_MTases_sf"/>
</dbReference>
<dbReference type="GO" id="GO:0004315">
    <property type="term" value="F:3-oxoacyl-[acyl-carrier-protein] synthase activity"/>
    <property type="evidence" value="ECO:0007669"/>
    <property type="project" value="InterPro"/>
</dbReference>
<dbReference type="InterPro" id="IPR014030">
    <property type="entry name" value="Ketoacyl_synth_N"/>
</dbReference>
<feature type="region of interest" description="C-terminal hotdog fold" evidence="7">
    <location>
        <begin position="1025"/>
        <end position="1171"/>
    </location>
</feature>
<dbReference type="Gene3D" id="1.10.1200.10">
    <property type="entry name" value="ACP-like"/>
    <property type="match status" value="1"/>
</dbReference>
<dbReference type="CDD" id="cd00833">
    <property type="entry name" value="PKS"/>
    <property type="match status" value="1"/>
</dbReference>
<dbReference type="Proteomes" id="UP000549616">
    <property type="component" value="Unassembled WGS sequence"/>
</dbReference>
<dbReference type="InterPro" id="IPR049552">
    <property type="entry name" value="PKS_DH_N"/>
</dbReference>
<dbReference type="InterPro" id="IPR016039">
    <property type="entry name" value="Thiolase-like"/>
</dbReference>
<dbReference type="InterPro" id="IPR013217">
    <property type="entry name" value="Methyltransf_12"/>
</dbReference>
<feature type="domain" description="PKS/mFAS DH" evidence="11">
    <location>
        <begin position="889"/>
        <end position="1171"/>
    </location>
</feature>
<feature type="domain" description="Ketosynthase family 3 (KS3)" evidence="10">
    <location>
        <begin position="5"/>
        <end position="432"/>
    </location>
</feature>
<keyword evidence="3 12" id="KW-0808">Transferase</keyword>
<dbReference type="SUPFAM" id="SSF53901">
    <property type="entry name" value="Thiolase-like"/>
    <property type="match status" value="1"/>
</dbReference>
<evidence type="ECO:0000256" key="7">
    <source>
        <dbReference type="PROSITE-ProRule" id="PRU01363"/>
    </source>
</evidence>
<dbReference type="Pfam" id="PF08240">
    <property type="entry name" value="ADH_N"/>
    <property type="match status" value="1"/>
</dbReference>
<dbReference type="Pfam" id="PF21089">
    <property type="entry name" value="PKS_DH_N"/>
    <property type="match status" value="1"/>
</dbReference>
<protein>
    <submittedName>
        <fullName evidence="12">Acyl transferase domain-containing protein/NADPH:quinone reductase-like Zn-dependent oxidoreductase/short-subunit dehydrogenase/aryl carrier-like protein</fullName>
    </submittedName>
</protein>
<dbReference type="Gene3D" id="3.40.50.11460">
    <property type="match status" value="1"/>
</dbReference>
<dbReference type="Gene3D" id="3.90.180.10">
    <property type="entry name" value="Medium-chain alcohol dehydrogenases, catalytic domain"/>
    <property type="match status" value="1"/>
</dbReference>
<proteinExistence type="predicted"/>
<dbReference type="EMBL" id="JACCFK010000001">
    <property type="protein sequence ID" value="NYI88701.1"/>
    <property type="molecule type" value="Genomic_DNA"/>
</dbReference>
<evidence type="ECO:0000256" key="5">
    <source>
        <dbReference type="ARBA" id="ARBA00023268"/>
    </source>
</evidence>
<dbReference type="PROSITE" id="PS52004">
    <property type="entry name" value="KS3_2"/>
    <property type="match status" value="1"/>
</dbReference>
<dbReference type="Gene3D" id="3.40.50.720">
    <property type="entry name" value="NAD(P)-binding Rossmann-like Domain"/>
    <property type="match status" value="2"/>
</dbReference>
<dbReference type="PROSITE" id="PS50075">
    <property type="entry name" value="CARRIER"/>
    <property type="match status" value="1"/>
</dbReference>
<dbReference type="RefSeq" id="WP_179772900.1">
    <property type="nucleotide sequence ID" value="NZ_JACCFK010000001.1"/>
</dbReference>
<evidence type="ECO:0000259" key="9">
    <source>
        <dbReference type="PROSITE" id="PS50075"/>
    </source>
</evidence>
<dbReference type="Gene3D" id="3.40.50.150">
    <property type="entry name" value="Vaccinia Virus protein VP39"/>
    <property type="match status" value="1"/>
</dbReference>
<dbReference type="SUPFAM" id="SSF52151">
    <property type="entry name" value="FabD/lysophospholipase-like"/>
    <property type="match status" value="1"/>
</dbReference>
<dbReference type="SUPFAM" id="SSF47336">
    <property type="entry name" value="ACP-like"/>
    <property type="match status" value="1"/>
</dbReference>
<dbReference type="FunFam" id="3.40.366.10:FF:000002">
    <property type="entry name" value="Probable polyketide synthase 2"/>
    <property type="match status" value="1"/>
</dbReference>
<dbReference type="Pfam" id="PF08242">
    <property type="entry name" value="Methyltransf_12"/>
    <property type="match status" value="1"/>
</dbReference>
<accession>A0A853B1P6</accession>
<reference evidence="12 13" key="1">
    <citation type="submission" date="2020-07" db="EMBL/GenBank/DDBJ databases">
        <title>Sequencing the genomes of 1000 actinobacteria strains.</title>
        <authorList>
            <person name="Klenk H.-P."/>
        </authorList>
    </citation>
    <scope>NUCLEOTIDE SEQUENCE [LARGE SCALE GENOMIC DNA]</scope>
    <source>
        <strain evidence="12 13">DSM 104006</strain>
    </source>
</reference>
<dbReference type="SUPFAM" id="SSF50129">
    <property type="entry name" value="GroES-like"/>
    <property type="match status" value="1"/>
</dbReference>
<evidence type="ECO:0000256" key="4">
    <source>
        <dbReference type="ARBA" id="ARBA00022857"/>
    </source>
</evidence>
<dbReference type="CDD" id="cd08955">
    <property type="entry name" value="KR_2_FAS_SDR_x"/>
    <property type="match status" value="1"/>
</dbReference>
<dbReference type="InterPro" id="IPR049900">
    <property type="entry name" value="PKS_mFAS_DH"/>
</dbReference>
<dbReference type="SMART" id="SM00827">
    <property type="entry name" value="PKS_AT"/>
    <property type="match status" value="1"/>
</dbReference>
<dbReference type="PANTHER" id="PTHR43775:SF37">
    <property type="entry name" value="SI:DKEY-61P9.11"/>
    <property type="match status" value="1"/>
</dbReference>
<feature type="active site" description="Proton donor; for dehydratase activity" evidence="7">
    <location>
        <position position="1086"/>
    </location>
</feature>
<dbReference type="InterPro" id="IPR013154">
    <property type="entry name" value="ADH-like_N"/>
</dbReference>
<dbReference type="InterPro" id="IPR013968">
    <property type="entry name" value="PKS_KR"/>
</dbReference>
<dbReference type="Gene3D" id="3.30.70.3290">
    <property type="match status" value="1"/>
</dbReference>
<dbReference type="InterPro" id="IPR013149">
    <property type="entry name" value="ADH-like_C"/>
</dbReference>
<keyword evidence="6" id="KW-0012">Acyltransferase</keyword>
<keyword evidence="13" id="KW-1185">Reference proteome</keyword>
<dbReference type="SUPFAM" id="SSF53335">
    <property type="entry name" value="S-adenosyl-L-methionine-dependent methyltransferases"/>
    <property type="match status" value="1"/>
</dbReference>
<dbReference type="Gene3D" id="3.40.47.10">
    <property type="match status" value="1"/>
</dbReference>
<dbReference type="Pfam" id="PF16197">
    <property type="entry name" value="KAsynt_C_assoc"/>
    <property type="match status" value="1"/>
</dbReference>
<dbReference type="CDD" id="cd05195">
    <property type="entry name" value="enoyl_red"/>
    <property type="match status" value="1"/>
</dbReference>
<dbReference type="InterPro" id="IPR020806">
    <property type="entry name" value="PKS_PP-bd"/>
</dbReference>
<feature type="region of interest" description="N-terminal hotdog fold" evidence="7">
    <location>
        <begin position="889"/>
        <end position="1011"/>
    </location>
</feature>
<dbReference type="InterPro" id="IPR036736">
    <property type="entry name" value="ACP-like_sf"/>
</dbReference>
<dbReference type="InterPro" id="IPR020841">
    <property type="entry name" value="PKS_Beta-ketoAc_synthase_dom"/>
</dbReference>
<dbReference type="InterPro" id="IPR016035">
    <property type="entry name" value="Acyl_Trfase/lysoPLipase"/>
</dbReference>
<dbReference type="GO" id="GO:0005886">
    <property type="term" value="C:plasma membrane"/>
    <property type="evidence" value="ECO:0007669"/>
    <property type="project" value="TreeGrafter"/>
</dbReference>
<dbReference type="InterPro" id="IPR001227">
    <property type="entry name" value="Ac_transferase_dom_sf"/>
</dbReference>
<dbReference type="PANTHER" id="PTHR43775">
    <property type="entry name" value="FATTY ACID SYNTHASE"/>
    <property type="match status" value="1"/>
</dbReference>
<gene>
    <name evidence="12" type="ORF">HNR02_002024</name>
</gene>
<feature type="region of interest" description="Disordered" evidence="8">
    <location>
        <begin position="2351"/>
        <end position="2374"/>
    </location>
</feature>
<dbReference type="InterPro" id="IPR032821">
    <property type="entry name" value="PKS_assoc"/>
</dbReference>
<dbReference type="GO" id="GO:0006633">
    <property type="term" value="P:fatty acid biosynthetic process"/>
    <property type="evidence" value="ECO:0007669"/>
    <property type="project" value="InterPro"/>
</dbReference>
<evidence type="ECO:0000259" key="10">
    <source>
        <dbReference type="PROSITE" id="PS52004"/>
    </source>
</evidence>
<dbReference type="InterPro" id="IPR050091">
    <property type="entry name" value="PKS_NRPS_Biosynth_Enz"/>
</dbReference>
<keyword evidence="5" id="KW-0511">Multifunctional enzyme</keyword>
<evidence type="ECO:0000256" key="1">
    <source>
        <dbReference type="ARBA" id="ARBA00022450"/>
    </source>
</evidence>
<name>A0A853B1P6_9PSEU</name>
<evidence type="ECO:0000256" key="6">
    <source>
        <dbReference type="ARBA" id="ARBA00023315"/>
    </source>
</evidence>
<dbReference type="SUPFAM" id="SSF51735">
    <property type="entry name" value="NAD(P)-binding Rossmann-fold domains"/>
    <property type="match status" value="3"/>
</dbReference>
<keyword evidence="2" id="KW-0597">Phosphoprotein</keyword>
<organism evidence="12 13">
    <name type="scientific">Amycolatopsis endophytica</name>
    <dbReference type="NCBI Taxonomy" id="860233"/>
    <lineage>
        <taxon>Bacteria</taxon>
        <taxon>Bacillati</taxon>
        <taxon>Actinomycetota</taxon>
        <taxon>Actinomycetes</taxon>
        <taxon>Pseudonocardiales</taxon>
        <taxon>Pseudonocardiaceae</taxon>
        <taxon>Amycolatopsis</taxon>
    </lineage>
</organism>
<dbReference type="Gene3D" id="3.10.129.110">
    <property type="entry name" value="Polyketide synthase dehydratase"/>
    <property type="match status" value="1"/>
</dbReference>
<keyword evidence="1" id="KW-0596">Phosphopantetheine</keyword>
<dbReference type="InterPro" id="IPR020807">
    <property type="entry name" value="PKS_DH"/>
</dbReference>
<dbReference type="SMART" id="SM00825">
    <property type="entry name" value="PKS_KS"/>
    <property type="match status" value="1"/>
</dbReference>
<dbReference type="GO" id="GO:0004312">
    <property type="term" value="F:fatty acid synthase activity"/>
    <property type="evidence" value="ECO:0007669"/>
    <property type="project" value="TreeGrafter"/>
</dbReference>
<dbReference type="InterPro" id="IPR011032">
    <property type="entry name" value="GroES-like_sf"/>
</dbReference>
<dbReference type="InterPro" id="IPR042104">
    <property type="entry name" value="PKS_dehydratase_sf"/>
</dbReference>
<dbReference type="FunFam" id="3.40.50.720:FF:000209">
    <property type="entry name" value="Polyketide synthase Pks12"/>
    <property type="match status" value="1"/>
</dbReference>
<dbReference type="InterPro" id="IPR049551">
    <property type="entry name" value="PKS_DH_C"/>
</dbReference>
<dbReference type="InterPro" id="IPR036291">
    <property type="entry name" value="NAD(P)-bd_dom_sf"/>
</dbReference>
<dbReference type="InterPro" id="IPR016036">
    <property type="entry name" value="Malonyl_transacylase_ACP-bd"/>
</dbReference>
<dbReference type="InterPro" id="IPR014043">
    <property type="entry name" value="Acyl_transferase_dom"/>
</dbReference>
<dbReference type="Pfam" id="PF00107">
    <property type="entry name" value="ADH_zinc_N"/>
    <property type="match status" value="1"/>
</dbReference>
<dbReference type="GO" id="GO:0031177">
    <property type="term" value="F:phosphopantetheine binding"/>
    <property type="evidence" value="ECO:0007669"/>
    <property type="project" value="InterPro"/>
</dbReference>
<dbReference type="SUPFAM" id="SSF55048">
    <property type="entry name" value="Probable ACP-binding domain of malonyl-CoA ACP transacylase"/>
    <property type="match status" value="1"/>
</dbReference>
<dbReference type="InterPro" id="IPR018201">
    <property type="entry name" value="Ketoacyl_synth_AS"/>
</dbReference>
<dbReference type="CDD" id="cd02440">
    <property type="entry name" value="AdoMet_MTases"/>
    <property type="match status" value="1"/>
</dbReference>
<dbReference type="InterPro" id="IPR014031">
    <property type="entry name" value="Ketoacyl_synth_C"/>
</dbReference>
<dbReference type="SMART" id="SM00829">
    <property type="entry name" value="PKS_ER"/>
    <property type="match status" value="1"/>
</dbReference>
<keyword evidence="4" id="KW-0521">NADP</keyword>
<dbReference type="Pfam" id="PF14765">
    <property type="entry name" value="PS-DH"/>
    <property type="match status" value="1"/>
</dbReference>
<evidence type="ECO:0000256" key="3">
    <source>
        <dbReference type="ARBA" id="ARBA00022679"/>
    </source>
</evidence>
<dbReference type="GO" id="GO:0005737">
    <property type="term" value="C:cytoplasm"/>
    <property type="evidence" value="ECO:0007669"/>
    <property type="project" value="TreeGrafter"/>
</dbReference>
<comment type="caution">
    <text evidence="12">The sequence shown here is derived from an EMBL/GenBank/DDBJ whole genome shotgun (WGS) entry which is preliminary data.</text>
</comment>
<evidence type="ECO:0000313" key="13">
    <source>
        <dbReference type="Proteomes" id="UP000549616"/>
    </source>
</evidence>
<dbReference type="Pfam" id="PF00109">
    <property type="entry name" value="ketoacyl-synt"/>
    <property type="match status" value="1"/>
</dbReference>
<dbReference type="InterPro" id="IPR057326">
    <property type="entry name" value="KR_dom"/>
</dbReference>
<feature type="active site" description="Proton acceptor; for dehydratase activity" evidence="7">
    <location>
        <position position="924"/>
    </location>
</feature>
<dbReference type="Pfam" id="PF00550">
    <property type="entry name" value="PP-binding"/>
    <property type="match status" value="1"/>
</dbReference>
<dbReference type="PROSITE" id="PS52019">
    <property type="entry name" value="PKS_MFAS_DH"/>
    <property type="match status" value="1"/>
</dbReference>